<keyword evidence="1" id="KW-0175">Coiled coil</keyword>
<accession>A0ABQ5AFS5</accession>
<protein>
    <recommendedName>
        <fullName evidence="5">Transposase (Putative), gypsy type</fullName>
    </recommendedName>
</protein>
<evidence type="ECO:0000313" key="4">
    <source>
        <dbReference type="Proteomes" id="UP001151760"/>
    </source>
</evidence>
<evidence type="ECO:0008006" key="5">
    <source>
        <dbReference type="Google" id="ProtNLM"/>
    </source>
</evidence>
<feature type="region of interest" description="Disordered" evidence="2">
    <location>
        <begin position="607"/>
        <end position="628"/>
    </location>
</feature>
<gene>
    <name evidence="3" type="ORF">Tco_0821185</name>
</gene>
<organism evidence="3 4">
    <name type="scientific">Tanacetum coccineum</name>
    <dbReference type="NCBI Taxonomy" id="301880"/>
    <lineage>
        <taxon>Eukaryota</taxon>
        <taxon>Viridiplantae</taxon>
        <taxon>Streptophyta</taxon>
        <taxon>Embryophyta</taxon>
        <taxon>Tracheophyta</taxon>
        <taxon>Spermatophyta</taxon>
        <taxon>Magnoliopsida</taxon>
        <taxon>eudicotyledons</taxon>
        <taxon>Gunneridae</taxon>
        <taxon>Pentapetalae</taxon>
        <taxon>asterids</taxon>
        <taxon>campanulids</taxon>
        <taxon>Asterales</taxon>
        <taxon>Asteraceae</taxon>
        <taxon>Asteroideae</taxon>
        <taxon>Anthemideae</taxon>
        <taxon>Anthemidinae</taxon>
        <taxon>Tanacetum</taxon>
    </lineage>
</organism>
<feature type="coiled-coil region" evidence="1">
    <location>
        <begin position="205"/>
        <end position="270"/>
    </location>
</feature>
<name>A0ABQ5AFS5_9ASTR</name>
<dbReference type="Proteomes" id="UP001151760">
    <property type="component" value="Unassembled WGS sequence"/>
</dbReference>
<reference evidence="3" key="1">
    <citation type="journal article" date="2022" name="Int. J. Mol. Sci.">
        <title>Draft Genome of Tanacetum Coccineum: Genomic Comparison of Closely Related Tanacetum-Family Plants.</title>
        <authorList>
            <person name="Yamashiro T."/>
            <person name="Shiraishi A."/>
            <person name="Nakayama K."/>
            <person name="Satake H."/>
        </authorList>
    </citation>
    <scope>NUCLEOTIDE SEQUENCE</scope>
</reference>
<reference evidence="3" key="2">
    <citation type="submission" date="2022-01" db="EMBL/GenBank/DDBJ databases">
        <authorList>
            <person name="Yamashiro T."/>
            <person name="Shiraishi A."/>
            <person name="Satake H."/>
            <person name="Nakayama K."/>
        </authorList>
    </citation>
    <scope>NUCLEOTIDE SEQUENCE</scope>
</reference>
<keyword evidence="4" id="KW-1185">Reference proteome</keyword>
<sequence>MKLRQTVVEDAAPVQPKRQKKRKTIIVDAGESSHPAKRLRDDHGTLGGPTIGGRSRSAVQRLLAGAVQNAEVRGEVMPTLPFVTSSVFATPKPEGGDHTESLAGANLCTIGAPQRFIISSDSSHHSSVNVAEAEVDYVVRTSVPIMTSVTTTTPTADPAIIAKEKLVVSSVFGADIFSAVISLSAKVRMRAEYNIKEKRGLKSVVNEQTELLKVREKEIKSLKAQLLVKEAEAAEALRLHAKASKFEVVKKSLREEAQVLKERNTTLEKAKCELEVKVADLAASVKVREQEVADLDVVVTSIKSQNDSLVGQVLRGLETSSAGLQEKVTENESCIDQLEKFQDDKMKEVNDKFDKLYIDFVEMALHLEEKFYPHLLTTIAGRRWLLTYDMKLAIVKCLHSSEYLSALGAAISKAIEKGMQDGLAAGITHGKEGRVLTDVAAFNPSAESDYVSALRELQDVNFSLLAELKSNKDASVETLMNILRLEETLTERLGLNESQPHVDQLMVPIHHSPDQTVVGATSLSFSLDVSHNRVQKIRDNIANHRSAPRDVFVSLAEPLSSVALEGTEGTSGTAPDTTTALSNTYASASSIPSISTDDYVVVHADSQESAGADVNPFPNVDDAELNIS</sequence>
<evidence type="ECO:0000256" key="1">
    <source>
        <dbReference type="SAM" id="Coils"/>
    </source>
</evidence>
<proteinExistence type="predicted"/>
<dbReference type="Gene3D" id="1.20.5.340">
    <property type="match status" value="1"/>
</dbReference>
<evidence type="ECO:0000256" key="2">
    <source>
        <dbReference type="SAM" id="MobiDB-lite"/>
    </source>
</evidence>
<dbReference type="EMBL" id="BQNB010012163">
    <property type="protein sequence ID" value="GJT00016.1"/>
    <property type="molecule type" value="Genomic_DNA"/>
</dbReference>
<evidence type="ECO:0000313" key="3">
    <source>
        <dbReference type="EMBL" id="GJT00016.1"/>
    </source>
</evidence>
<feature type="region of interest" description="Disordered" evidence="2">
    <location>
        <begin position="1"/>
        <end position="53"/>
    </location>
</feature>
<comment type="caution">
    <text evidence="3">The sequence shown here is derived from an EMBL/GenBank/DDBJ whole genome shotgun (WGS) entry which is preliminary data.</text>
</comment>